<dbReference type="Gene3D" id="3.40.50.450">
    <property type="match status" value="1"/>
</dbReference>
<evidence type="ECO:0000313" key="2">
    <source>
        <dbReference type="EMBL" id="MEA5666596.1"/>
    </source>
</evidence>
<comment type="caution">
    <text evidence="2">The sequence shown here is derived from an EMBL/GenBank/DDBJ whole genome shotgun (WGS) entry which is preliminary data.</text>
</comment>
<name>A0ABU5UZR5_9GAMM</name>
<dbReference type="RefSeq" id="WP_323437925.1">
    <property type="nucleotide sequence ID" value="NZ_JAYFUH010000061.1"/>
</dbReference>
<evidence type="ECO:0000313" key="3">
    <source>
        <dbReference type="Proteomes" id="UP001301653"/>
    </source>
</evidence>
<feature type="region of interest" description="Disordered" evidence="1">
    <location>
        <begin position="241"/>
        <end position="273"/>
    </location>
</feature>
<dbReference type="SUPFAM" id="SSF52309">
    <property type="entry name" value="N-(deoxy)ribosyltransferase-like"/>
    <property type="match status" value="1"/>
</dbReference>
<evidence type="ECO:0000256" key="1">
    <source>
        <dbReference type="SAM" id="MobiDB-lite"/>
    </source>
</evidence>
<dbReference type="Proteomes" id="UP001301653">
    <property type="component" value="Unassembled WGS sequence"/>
</dbReference>
<organism evidence="2 3">
    <name type="scientific">Stenotrophomonas capsici</name>
    <dbReference type="NCBI Taxonomy" id="3110230"/>
    <lineage>
        <taxon>Bacteria</taxon>
        <taxon>Pseudomonadati</taxon>
        <taxon>Pseudomonadota</taxon>
        <taxon>Gammaproteobacteria</taxon>
        <taxon>Lysobacterales</taxon>
        <taxon>Lysobacteraceae</taxon>
        <taxon>Stenotrophomonas</taxon>
    </lineage>
</organism>
<dbReference type="EMBL" id="JAYFUH010000061">
    <property type="protein sequence ID" value="MEA5666596.1"/>
    <property type="molecule type" value="Genomic_DNA"/>
</dbReference>
<sequence>MTTCFVIQPFDGGKFDKRFNDCLKPAIVEAGLTPYRVDGDPSTEVLISSIEDGIRNAAICLAEITADNANVWYELGFAFALGKPVVMICANDRQKFPFDIQHRSVIVYRTESTSDFNELRNRITDTLKARLSKTEMLKQAAENELISEVSGVSHPEMVLIAAIASEASKPTDATSLWSVKQSVERQGITPLGCQLALRRLLNRGFAEICVIDGEYEQHDGIRLTNQAWEWVDFNDSLFVTSKPKNKPDASTGSRTANRPASTPDDFTDDDIPF</sequence>
<feature type="compositionally biased region" description="Polar residues" evidence="1">
    <location>
        <begin position="248"/>
        <end position="260"/>
    </location>
</feature>
<accession>A0ABU5UZR5</accession>
<gene>
    <name evidence="2" type="ORF">VA603_03480</name>
</gene>
<evidence type="ECO:0008006" key="4">
    <source>
        <dbReference type="Google" id="ProtNLM"/>
    </source>
</evidence>
<reference evidence="2 3" key="1">
    <citation type="submission" date="2023-12" db="EMBL/GenBank/DDBJ databases">
        <title>Stenotrophomonas guangdongensis sp. nov., isolated from wilted pepper plants (Capsicum annuum).</title>
        <authorList>
            <person name="Qiu M."/>
            <person name="Li Y."/>
            <person name="Liu Q."/>
            <person name="Zhang X."/>
            <person name="Huang Y."/>
            <person name="Guo R."/>
            <person name="Hu M."/>
            <person name="Zhou J."/>
            <person name="Zhou X."/>
        </authorList>
    </citation>
    <scope>NUCLEOTIDE SEQUENCE [LARGE SCALE GENOMIC DNA]</scope>
    <source>
        <strain evidence="2 3">MH1</strain>
    </source>
</reference>
<protein>
    <recommendedName>
        <fullName evidence="4">Nucleoside 2-deoxyribosyltransferase</fullName>
    </recommendedName>
</protein>
<keyword evidence="3" id="KW-1185">Reference proteome</keyword>
<proteinExistence type="predicted"/>